<dbReference type="InterPro" id="IPR005532">
    <property type="entry name" value="SUMF_dom"/>
</dbReference>
<comment type="pathway">
    <text evidence="3">Amino-acid biosynthesis; ergothioneine biosynthesis.</text>
</comment>
<gene>
    <name evidence="6" type="primary">egtB</name>
    <name evidence="6" type="ORF">OLW01_07555</name>
</gene>
<dbReference type="Pfam" id="PF03781">
    <property type="entry name" value="FGE-sulfatase"/>
    <property type="match status" value="1"/>
</dbReference>
<reference evidence="6" key="1">
    <citation type="submission" date="2022-10" db="EMBL/GenBank/DDBJ databases">
        <title>Catenovulum adriacola sp. nov. isolated in the Harbour of Susak.</title>
        <authorList>
            <person name="Schoch T."/>
            <person name="Reich S.J."/>
            <person name="Stoeferle S."/>
            <person name="Flaiz M."/>
            <person name="Kazda M."/>
            <person name="Riedel C.U."/>
            <person name="Duerre P."/>
        </authorList>
    </citation>
    <scope>NUCLEOTIDE SEQUENCE</scope>
    <source>
        <strain evidence="6">TS8</strain>
    </source>
</reference>
<accession>A0ABY7AHF9</accession>
<dbReference type="InterPro" id="IPR042095">
    <property type="entry name" value="SUMF_sf"/>
</dbReference>
<evidence type="ECO:0000256" key="3">
    <source>
        <dbReference type="ARBA" id="ARBA00037882"/>
    </source>
</evidence>
<dbReference type="NCBIfam" id="TIGR03440">
    <property type="entry name" value="egtB_TIGR03440"/>
    <property type="match status" value="1"/>
</dbReference>
<name>A0ABY7AHF9_9ALTE</name>
<dbReference type="EMBL" id="CP109965">
    <property type="protein sequence ID" value="WAJ69052.1"/>
    <property type="molecule type" value="Genomic_DNA"/>
</dbReference>
<proteinExistence type="predicted"/>
<dbReference type="Proteomes" id="UP001163726">
    <property type="component" value="Chromosome"/>
</dbReference>
<keyword evidence="7" id="KW-1185">Reference proteome</keyword>
<organism evidence="6 7">
    <name type="scientific">Catenovulum adriaticum</name>
    <dbReference type="NCBI Taxonomy" id="2984846"/>
    <lineage>
        <taxon>Bacteria</taxon>
        <taxon>Pseudomonadati</taxon>
        <taxon>Pseudomonadota</taxon>
        <taxon>Gammaproteobacteria</taxon>
        <taxon>Alteromonadales</taxon>
        <taxon>Alteromonadaceae</taxon>
        <taxon>Catenovulum</taxon>
    </lineage>
</organism>
<dbReference type="InterPro" id="IPR051043">
    <property type="entry name" value="Sulfatase_Mod_Factor_Kinase"/>
</dbReference>
<dbReference type="InterPro" id="IPR016187">
    <property type="entry name" value="CTDL_fold"/>
</dbReference>
<dbReference type="Gene3D" id="3.90.1580.10">
    <property type="entry name" value="paralog of FGE (formylglycine-generating enzyme)"/>
    <property type="match status" value="1"/>
</dbReference>
<dbReference type="InterPro" id="IPR017806">
    <property type="entry name" value="EgtB"/>
</dbReference>
<feature type="domain" description="Sulfatase-modifying factor enzyme-like" evidence="4">
    <location>
        <begin position="201"/>
        <end position="435"/>
    </location>
</feature>
<sequence length="437" mass="50962">MNNANPQSNVILLIEQFTQCRTQTVHLTKTLSDEDMLLQSMEDASPTKWHLAHTSWFFEQFILMEYVDNYKPFDPHFNYLFNSYYNQLGERHTRAQRGLLSRPSLSQVFKYREYVNEAITKLLVKPNIAYRVVELVELGVHHEMQHQELILTDILHALSCNPLYPSMRTVTPVINSDDTQTAETNKKPLLANNGAETRFSQFEGGLYQIGAQENVFSFDCERPKHLVYLENFELANTPVTNRQWLEFMQDGGYQTPTLWLSDGWTQVQQQNWQAPLYWVKKAGRWFSFGLDGLQALSLDAPVCHISYFEADAFANWANARLPTEFEWEVAAKQLNIEGNFQRQNHWRPQMSDKHKPNLQQMYGDVWEWTSSPYIAYPKFEVASGAVGEYNGKFMCGQFVLRGGSCVTPIEQIRHSYRNFFYPAQRWQFSGLRLARNI</sequence>
<dbReference type="PANTHER" id="PTHR23150">
    <property type="entry name" value="SULFATASE MODIFYING FACTOR 1, 2"/>
    <property type="match status" value="1"/>
</dbReference>
<dbReference type="InterPro" id="IPR024775">
    <property type="entry name" value="DinB-like"/>
</dbReference>
<keyword evidence="1" id="KW-0560">Oxidoreductase</keyword>
<evidence type="ECO:0000313" key="7">
    <source>
        <dbReference type="Proteomes" id="UP001163726"/>
    </source>
</evidence>
<evidence type="ECO:0000259" key="4">
    <source>
        <dbReference type="Pfam" id="PF03781"/>
    </source>
</evidence>
<dbReference type="PANTHER" id="PTHR23150:SF36">
    <property type="entry name" value="HERCYNINE OXYGENASE"/>
    <property type="match status" value="1"/>
</dbReference>
<evidence type="ECO:0000259" key="5">
    <source>
        <dbReference type="Pfam" id="PF12867"/>
    </source>
</evidence>
<evidence type="ECO:0000256" key="2">
    <source>
        <dbReference type="ARBA" id="ARBA00023004"/>
    </source>
</evidence>
<evidence type="ECO:0000256" key="1">
    <source>
        <dbReference type="ARBA" id="ARBA00023002"/>
    </source>
</evidence>
<evidence type="ECO:0000313" key="6">
    <source>
        <dbReference type="EMBL" id="WAJ69052.1"/>
    </source>
</evidence>
<feature type="domain" description="DinB-like" evidence="5">
    <location>
        <begin position="16"/>
        <end position="150"/>
    </location>
</feature>
<dbReference type="RefSeq" id="WP_268073199.1">
    <property type="nucleotide sequence ID" value="NZ_CP109965.1"/>
</dbReference>
<dbReference type="Pfam" id="PF12867">
    <property type="entry name" value="DinB_2"/>
    <property type="match status" value="1"/>
</dbReference>
<dbReference type="SUPFAM" id="SSF56436">
    <property type="entry name" value="C-type lectin-like"/>
    <property type="match status" value="1"/>
</dbReference>
<keyword evidence="2" id="KW-0408">Iron</keyword>
<protein>
    <submittedName>
        <fullName evidence="6">Ergothioneine biosynthesis protein EgtB</fullName>
    </submittedName>
</protein>